<dbReference type="InterPro" id="IPR050363">
    <property type="entry name" value="MIP/Aquaporin"/>
</dbReference>
<dbReference type="InterPro" id="IPR000425">
    <property type="entry name" value="MIP"/>
</dbReference>
<organism evidence="10 11">
    <name type="scientific">Smittium angustum</name>
    <dbReference type="NCBI Taxonomy" id="133377"/>
    <lineage>
        <taxon>Eukaryota</taxon>
        <taxon>Fungi</taxon>
        <taxon>Fungi incertae sedis</taxon>
        <taxon>Zoopagomycota</taxon>
        <taxon>Kickxellomycotina</taxon>
        <taxon>Harpellomycetes</taxon>
        <taxon>Harpellales</taxon>
        <taxon>Legeriomycetaceae</taxon>
        <taxon>Smittium</taxon>
    </lineage>
</organism>
<keyword evidence="3 7" id="KW-0813">Transport</keyword>
<comment type="caution">
    <text evidence="10">The sequence shown here is derived from an EMBL/GenBank/DDBJ whole genome shotgun (WGS) entry which is preliminary data.</text>
</comment>
<comment type="subcellular location">
    <subcellularLocation>
        <location evidence="1">Membrane</location>
        <topology evidence="1">Multi-pass membrane protein</topology>
    </subcellularLocation>
</comment>
<dbReference type="PANTHER" id="PTHR43829">
    <property type="entry name" value="AQUAPORIN OR AQUAGLYCEROPORIN RELATED"/>
    <property type="match status" value="1"/>
</dbReference>
<dbReference type="PRINTS" id="PR00783">
    <property type="entry name" value="MINTRINSICP"/>
</dbReference>
<dbReference type="GO" id="GO:0005886">
    <property type="term" value="C:plasma membrane"/>
    <property type="evidence" value="ECO:0007669"/>
    <property type="project" value="TreeGrafter"/>
</dbReference>
<evidence type="ECO:0000256" key="5">
    <source>
        <dbReference type="ARBA" id="ARBA00022989"/>
    </source>
</evidence>
<dbReference type="Pfam" id="PF00230">
    <property type="entry name" value="MIP"/>
    <property type="match status" value="1"/>
</dbReference>
<keyword evidence="11" id="KW-1185">Reference proteome</keyword>
<evidence type="ECO:0000256" key="4">
    <source>
        <dbReference type="ARBA" id="ARBA00022692"/>
    </source>
</evidence>
<accession>A0A2U1J0R7</accession>
<sequence length="287" mass="31923">MIHNKPNRTSYDQEYGNPRFPNNRQSLPDASQSLELENEIEHQEPQNFGLTYTLRHFLAEFFGSFVFIFLVTSSIATHRYKSPDTNYSATDWGFSLVLGLLVSMGSSGGHLNPAITISSAIYKRLEWSKVFGYVTNVLQIGDFKNSTPNGYQTLSSILSANLNSQTYKFPIDTFIIEVALTALFVFCLQAVFDSEMTPAIGFEPFATGFVYFAILKSTSSNSSNYHYGLNPIVDFGPRLINFFVGLASESKTGICTNWSCVSPTLAPIVGAVIGTSMYEYFIIPNKD</sequence>
<dbReference type="Gene3D" id="1.20.1080.10">
    <property type="entry name" value="Glycerol uptake facilitator protein"/>
    <property type="match status" value="1"/>
</dbReference>
<dbReference type="GO" id="GO:0015254">
    <property type="term" value="F:glycerol channel activity"/>
    <property type="evidence" value="ECO:0007669"/>
    <property type="project" value="TreeGrafter"/>
</dbReference>
<dbReference type="Proteomes" id="UP000245591">
    <property type="component" value="Unassembled WGS sequence"/>
</dbReference>
<dbReference type="PROSITE" id="PS00221">
    <property type="entry name" value="MIP"/>
    <property type="match status" value="1"/>
</dbReference>
<evidence type="ECO:0000256" key="6">
    <source>
        <dbReference type="ARBA" id="ARBA00023136"/>
    </source>
</evidence>
<gene>
    <name evidence="10" type="ORF">BB558_005344</name>
</gene>
<dbReference type="PANTHER" id="PTHR43829:SF9">
    <property type="entry name" value="AQUAPORIN-9"/>
    <property type="match status" value="1"/>
</dbReference>
<dbReference type="GO" id="GO:0015250">
    <property type="term" value="F:water channel activity"/>
    <property type="evidence" value="ECO:0007669"/>
    <property type="project" value="TreeGrafter"/>
</dbReference>
<feature type="transmembrane region" description="Helical" evidence="9">
    <location>
        <begin position="57"/>
        <end position="76"/>
    </location>
</feature>
<evidence type="ECO:0000256" key="2">
    <source>
        <dbReference type="ARBA" id="ARBA00006175"/>
    </source>
</evidence>
<keyword evidence="5 9" id="KW-1133">Transmembrane helix</keyword>
<dbReference type="InterPro" id="IPR022357">
    <property type="entry name" value="MIP_CS"/>
</dbReference>
<evidence type="ECO:0000256" key="9">
    <source>
        <dbReference type="SAM" id="Phobius"/>
    </source>
</evidence>
<dbReference type="SUPFAM" id="SSF81338">
    <property type="entry name" value="Aquaporin-like"/>
    <property type="match status" value="1"/>
</dbReference>
<name>A0A2U1J0R7_SMIAN</name>
<feature type="transmembrane region" description="Helical" evidence="9">
    <location>
        <begin position="174"/>
        <end position="192"/>
    </location>
</feature>
<comment type="similarity">
    <text evidence="2 7">Belongs to the MIP/aquaporin (TC 1.A.8) family.</text>
</comment>
<evidence type="ECO:0000313" key="10">
    <source>
        <dbReference type="EMBL" id="PVZ98638.1"/>
    </source>
</evidence>
<keyword evidence="4 7" id="KW-0812">Transmembrane</keyword>
<evidence type="ECO:0000256" key="7">
    <source>
        <dbReference type="RuleBase" id="RU000477"/>
    </source>
</evidence>
<evidence type="ECO:0000256" key="3">
    <source>
        <dbReference type="ARBA" id="ARBA00022448"/>
    </source>
</evidence>
<dbReference type="EMBL" id="MBFU01000526">
    <property type="protein sequence ID" value="PVZ98638.1"/>
    <property type="molecule type" value="Genomic_DNA"/>
</dbReference>
<evidence type="ECO:0000313" key="11">
    <source>
        <dbReference type="Proteomes" id="UP000245591"/>
    </source>
</evidence>
<proteinExistence type="inferred from homology"/>
<feature type="transmembrane region" description="Helical" evidence="9">
    <location>
        <begin position="198"/>
        <end position="215"/>
    </location>
</feature>
<dbReference type="AlphaFoldDB" id="A0A2U1J0R7"/>
<protein>
    <submittedName>
        <fullName evidence="10">Uncharacterized protein</fullName>
    </submittedName>
</protein>
<evidence type="ECO:0000256" key="1">
    <source>
        <dbReference type="ARBA" id="ARBA00004141"/>
    </source>
</evidence>
<feature type="transmembrane region" description="Helical" evidence="9">
    <location>
        <begin position="96"/>
        <end position="122"/>
    </location>
</feature>
<reference evidence="10 11" key="1">
    <citation type="journal article" date="2018" name="MBio">
        <title>Comparative Genomics Reveals the Core Gene Toolbox for the Fungus-Insect Symbiosis.</title>
        <authorList>
            <person name="Wang Y."/>
            <person name="Stata M."/>
            <person name="Wang W."/>
            <person name="Stajich J.E."/>
            <person name="White M.M."/>
            <person name="Moncalvo J.M."/>
        </authorList>
    </citation>
    <scope>NUCLEOTIDE SEQUENCE [LARGE SCALE GENOMIC DNA]</scope>
    <source>
        <strain evidence="10 11">AUS-126-30</strain>
    </source>
</reference>
<feature type="region of interest" description="Disordered" evidence="8">
    <location>
        <begin position="1"/>
        <end position="28"/>
    </location>
</feature>
<keyword evidence="6 9" id="KW-0472">Membrane</keyword>
<dbReference type="InterPro" id="IPR023271">
    <property type="entry name" value="Aquaporin-like"/>
</dbReference>
<evidence type="ECO:0000256" key="8">
    <source>
        <dbReference type="SAM" id="MobiDB-lite"/>
    </source>
</evidence>